<keyword evidence="3" id="KW-1185">Reference proteome</keyword>
<name>A0ABR4JNZ6_9EURO</name>
<sequence length="107" mass="11788">METSRDLDPALTFGFWLFASQCANSSFSSIISFPNDHLNLIKPSKTVLTMSETAPSEAATVLRTKLLNIPSETRALEAARVQLHEQILSADDHKPSQSKSTQTLRAE</sequence>
<evidence type="ECO:0000256" key="1">
    <source>
        <dbReference type="SAM" id="MobiDB-lite"/>
    </source>
</evidence>
<comment type="caution">
    <text evidence="2">The sequence shown here is derived from an EMBL/GenBank/DDBJ whole genome shotgun (WGS) entry which is preliminary data.</text>
</comment>
<organism evidence="2 3">
    <name type="scientific">Aspergillus pseudodeflectus</name>
    <dbReference type="NCBI Taxonomy" id="176178"/>
    <lineage>
        <taxon>Eukaryota</taxon>
        <taxon>Fungi</taxon>
        <taxon>Dikarya</taxon>
        <taxon>Ascomycota</taxon>
        <taxon>Pezizomycotina</taxon>
        <taxon>Eurotiomycetes</taxon>
        <taxon>Eurotiomycetidae</taxon>
        <taxon>Eurotiales</taxon>
        <taxon>Aspergillaceae</taxon>
        <taxon>Aspergillus</taxon>
        <taxon>Aspergillus subgen. Nidulantes</taxon>
    </lineage>
</organism>
<accession>A0ABR4JNZ6</accession>
<reference evidence="2 3" key="1">
    <citation type="submission" date="2024-07" db="EMBL/GenBank/DDBJ databases">
        <title>Section-level genome sequencing and comparative genomics of Aspergillus sections Usti and Cavernicolus.</title>
        <authorList>
            <consortium name="Lawrence Berkeley National Laboratory"/>
            <person name="Nybo J.L."/>
            <person name="Vesth T.C."/>
            <person name="Theobald S."/>
            <person name="Frisvad J.C."/>
            <person name="Larsen T.O."/>
            <person name="Kjaerboelling I."/>
            <person name="Rothschild-Mancinelli K."/>
            <person name="Lyhne E.K."/>
            <person name="Kogle M.E."/>
            <person name="Barry K."/>
            <person name="Clum A."/>
            <person name="Na H."/>
            <person name="Ledsgaard L."/>
            <person name="Lin J."/>
            <person name="Lipzen A."/>
            <person name="Kuo A."/>
            <person name="Riley R."/>
            <person name="Mondo S."/>
            <person name="LaButti K."/>
            <person name="Haridas S."/>
            <person name="Pangalinan J."/>
            <person name="Salamov A.A."/>
            <person name="Simmons B.A."/>
            <person name="Magnuson J.K."/>
            <person name="Chen J."/>
            <person name="Drula E."/>
            <person name="Henrissat B."/>
            <person name="Wiebenga A."/>
            <person name="Lubbers R.J."/>
            <person name="Gomes A.C."/>
            <person name="Macurrencykelacurrency M.R."/>
            <person name="Stajich J."/>
            <person name="Grigoriev I.V."/>
            <person name="Mortensen U.H."/>
            <person name="De vries R.P."/>
            <person name="Baker S.E."/>
            <person name="Andersen M.R."/>
        </authorList>
    </citation>
    <scope>NUCLEOTIDE SEQUENCE [LARGE SCALE GENOMIC DNA]</scope>
    <source>
        <strain evidence="2 3">CBS 756.74</strain>
    </source>
</reference>
<evidence type="ECO:0000313" key="3">
    <source>
        <dbReference type="Proteomes" id="UP001610444"/>
    </source>
</evidence>
<feature type="region of interest" description="Disordered" evidence="1">
    <location>
        <begin position="87"/>
        <end position="107"/>
    </location>
</feature>
<dbReference type="Proteomes" id="UP001610444">
    <property type="component" value="Unassembled WGS sequence"/>
</dbReference>
<protein>
    <submittedName>
        <fullName evidence="2">Uncharacterized protein</fullName>
    </submittedName>
</protein>
<dbReference type="GeneID" id="98156681"/>
<feature type="compositionally biased region" description="Polar residues" evidence="1">
    <location>
        <begin position="97"/>
        <end position="107"/>
    </location>
</feature>
<gene>
    <name evidence="2" type="ORF">BJX68DRAFT_245585</name>
</gene>
<dbReference type="RefSeq" id="XP_070894621.1">
    <property type="nucleotide sequence ID" value="XM_071041517.1"/>
</dbReference>
<dbReference type="EMBL" id="JBFXLR010000057">
    <property type="protein sequence ID" value="KAL2841526.1"/>
    <property type="molecule type" value="Genomic_DNA"/>
</dbReference>
<evidence type="ECO:0000313" key="2">
    <source>
        <dbReference type="EMBL" id="KAL2841526.1"/>
    </source>
</evidence>
<proteinExistence type="predicted"/>